<accession>A0ABS5QC17</accession>
<protein>
    <recommendedName>
        <fullName evidence="3">DNA-binding protein</fullName>
    </recommendedName>
</protein>
<gene>
    <name evidence="1" type="ORF">KHU32_06100</name>
</gene>
<evidence type="ECO:0008006" key="3">
    <source>
        <dbReference type="Google" id="ProtNLM"/>
    </source>
</evidence>
<dbReference type="RefSeq" id="WP_213669113.1">
    <property type="nucleotide sequence ID" value="NZ_JAHCDA010000001.1"/>
</dbReference>
<evidence type="ECO:0000313" key="2">
    <source>
        <dbReference type="Proteomes" id="UP000766336"/>
    </source>
</evidence>
<dbReference type="Proteomes" id="UP000766336">
    <property type="component" value="Unassembled WGS sequence"/>
</dbReference>
<name>A0ABS5QC17_9PROT</name>
<comment type="caution">
    <text evidence="1">The sequence shown here is derived from an EMBL/GenBank/DDBJ whole genome shotgun (WGS) entry which is preliminary data.</text>
</comment>
<evidence type="ECO:0000313" key="1">
    <source>
        <dbReference type="EMBL" id="MBS7810500.1"/>
    </source>
</evidence>
<dbReference type="EMBL" id="JAHCDA010000001">
    <property type="protein sequence ID" value="MBS7810500.1"/>
    <property type="molecule type" value="Genomic_DNA"/>
</dbReference>
<reference evidence="1 2" key="1">
    <citation type="submission" date="2021-05" db="EMBL/GenBank/DDBJ databases">
        <title>Roseococcus sp. XZZS9, whole genome shotgun sequencing project.</title>
        <authorList>
            <person name="Zhao G."/>
            <person name="Shen L."/>
        </authorList>
    </citation>
    <scope>NUCLEOTIDE SEQUENCE [LARGE SCALE GENOMIC DNA]</scope>
    <source>
        <strain evidence="1 2">XZZS9</strain>
    </source>
</reference>
<proteinExistence type="predicted"/>
<keyword evidence="2" id="KW-1185">Reference proteome</keyword>
<sequence>MGDTLPYWPRALREPLAAAYVGLSGSTFRQVVVPAVPAVRLTTGRVAWLREDLDAWLDKLKPPALDSHRLAADAPHPEIPNVRDAIAAGLAALSSKRRARGSRAAG</sequence>
<organism evidence="1 2">
    <name type="scientific">Roseococcus pinisoli</name>
    <dbReference type="NCBI Taxonomy" id="2835040"/>
    <lineage>
        <taxon>Bacteria</taxon>
        <taxon>Pseudomonadati</taxon>
        <taxon>Pseudomonadota</taxon>
        <taxon>Alphaproteobacteria</taxon>
        <taxon>Acetobacterales</taxon>
        <taxon>Roseomonadaceae</taxon>
        <taxon>Roseococcus</taxon>
    </lineage>
</organism>